<dbReference type="EMBL" id="FOCO01000034">
    <property type="protein sequence ID" value="SEN95700.1"/>
    <property type="molecule type" value="Genomic_DNA"/>
</dbReference>
<dbReference type="SUPFAM" id="SSF46689">
    <property type="entry name" value="Homeodomain-like"/>
    <property type="match status" value="1"/>
</dbReference>
<dbReference type="RefSeq" id="WP_050519910.1">
    <property type="nucleotide sequence ID" value="NZ_FOCO01000034.1"/>
</dbReference>
<keyword evidence="1 2" id="KW-0238">DNA-binding</keyword>
<dbReference type="PRINTS" id="PR00455">
    <property type="entry name" value="HTHTETR"/>
</dbReference>
<keyword evidence="5" id="KW-1185">Reference proteome</keyword>
<evidence type="ECO:0000256" key="1">
    <source>
        <dbReference type="ARBA" id="ARBA00023125"/>
    </source>
</evidence>
<feature type="domain" description="HTH tetR-type" evidence="3">
    <location>
        <begin position="20"/>
        <end position="80"/>
    </location>
</feature>
<dbReference type="OrthoDB" id="8478851at2"/>
<dbReference type="InterPro" id="IPR009057">
    <property type="entry name" value="Homeodomain-like_sf"/>
</dbReference>
<dbReference type="Pfam" id="PF00440">
    <property type="entry name" value="TetR_N"/>
    <property type="match status" value="1"/>
</dbReference>
<dbReference type="Gene3D" id="1.10.357.10">
    <property type="entry name" value="Tetracycline Repressor, domain 2"/>
    <property type="match status" value="1"/>
</dbReference>
<protein>
    <submittedName>
        <fullName evidence="4">Transcriptional regulator, TetR family</fullName>
    </submittedName>
</protein>
<dbReference type="PROSITE" id="PS50977">
    <property type="entry name" value="HTH_TETR_2"/>
    <property type="match status" value="1"/>
</dbReference>
<dbReference type="STRING" id="1077947.SAMN05216227_103431"/>
<gene>
    <name evidence="4" type="ORF">SAMN05216227_103431</name>
</gene>
<dbReference type="Proteomes" id="UP000183002">
    <property type="component" value="Unassembled WGS sequence"/>
</dbReference>
<accession>A0A1H8KS17</accession>
<sequence>MTKNVELTIKIGKYVQARSVVMREKLIETALDVIYDKGFRGASTLEFSRRAGVSRGALLHHFPARSDIMIAAMEHLLQDGTHQIRNIAVKVAHQLISLESFVEFLWQLFSGRFFYISLEFINEARTDAELRDRMVPLVKDFHAALDGIWNEFEKQFEATPRATRVGLNLTICLVRGMGVQTVLKNDPEYFQTMLDTWKRVLPGLLHNE</sequence>
<evidence type="ECO:0000259" key="3">
    <source>
        <dbReference type="PROSITE" id="PS50977"/>
    </source>
</evidence>
<reference evidence="4 5" key="1">
    <citation type="submission" date="2016-10" db="EMBL/GenBank/DDBJ databases">
        <authorList>
            <person name="de Groot N.N."/>
        </authorList>
    </citation>
    <scope>NUCLEOTIDE SEQUENCE [LARGE SCALE GENOMIC DNA]</scope>
    <source>
        <strain evidence="4 5">CGMCC 1.10836</strain>
    </source>
</reference>
<dbReference type="AlphaFoldDB" id="A0A1H8KS17"/>
<name>A0A1H8KS17_9RHOB</name>
<proteinExistence type="predicted"/>
<evidence type="ECO:0000256" key="2">
    <source>
        <dbReference type="PROSITE-ProRule" id="PRU00335"/>
    </source>
</evidence>
<organism evidence="4 5">
    <name type="scientific">Pseudorhodobacter antarcticus</name>
    <dbReference type="NCBI Taxonomy" id="1077947"/>
    <lineage>
        <taxon>Bacteria</taxon>
        <taxon>Pseudomonadati</taxon>
        <taxon>Pseudomonadota</taxon>
        <taxon>Alphaproteobacteria</taxon>
        <taxon>Rhodobacterales</taxon>
        <taxon>Paracoccaceae</taxon>
        <taxon>Pseudorhodobacter</taxon>
    </lineage>
</organism>
<dbReference type="GO" id="GO:0003677">
    <property type="term" value="F:DNA binding"/>
    <property type="evidence" value="ECO:0007669"/>
    <property type="project" value="UniProtKB-UniRule"/>
</dbReference>
<evidence type="ECO:0000313" key="4">
    <source>
        <dbReference type="EMBL" id="SEN95700.1"/>
    </source>
</evidence>
<dbReference type="InterPro" id="IPR001647">
    <property type="entry name" value="HTH_TetR"/>
</dbReference>
<evidence type="ECO:0000313" key="5">
    <source>
        <dbReference type="Proteomes" id="UP000183002"/>
    </source>
</evidence>
<feature type="DNA-binding region" description="H-T-H motif" evidence="2">
    <location>
        <begin position="43"/>
        <end position="62"/>
    </location>
</feature>